<evidence type="ECO:0000256" key="5">
    <source>
        <dbReference type="ARBA" id="ARBA00023125"/>
    </source>
</evidence>
<dbReference type="SMART" id="SM00968">
    <property type="entry name" value="SMC_hinge"/>
    <property type="match status" value="1"/>
</dbReference>
<comment type="domain">
    <text evidence="6">Contains large globular domains required for ATP hydrolysis at each terminus and a third globular domain forming a flexible hinge near the middle of the molecule. These domains are separated by coiled-coil structures.</text>
</comment>
<dbReference type="InterPro" id="IPR027417">
    <property type="entry name" value="P-loop_NTPase"/>
</dbReference>
<dbReference type="Gene3D" id="1.20.1060.20">
    <property type="match status" value="1"/>
</dbReference>
<protein>
    <recommendedName>
        <fullName evidence="6">Chromosome partition protein Smc</fullName>
    </recommendedName>
</protein>
<dbReference type="Pfam" id="PF02463">
    <property type="entry name" value="SMC_N"/>
    <property type="match status" value="1"/>
</dbReference>
<accession>A0A1I5VNK3</accession>
<dbReference type="HAMAP" id="MF_01894">
    <property type="entry name" value="Smc_prok"/>
    <property type="match status" value="1"/>
</dbReference>
<keyword evidence="1 6" id="KW-0963">Cytoplasm</keyword>
<evidence type="ECO:0000256" key="1">
    <source>
        <dbReference type="ARBA" id="ARBA00022490"/>
    </source>
</evidence>
<comment type="subcellular location">
    <subcellularLocation>
        <location evidence="6">Cytoplasm</location>
    </subcellularLocation>
</comment>
<dbReference type="InterPro" id="IPR003395">
    <property type="entry name" value="RecF/RecN/SMC_N"/>
</dbReference>
<dbReference type="Gene3D" id="3.30.70.1620">
    <property type="match status" value="1"/>
</dbReference>
<dbReference type="GeneID" id="93708972"/>
<evidence type="ECO:0000256" key="6">
    <source>
        <dbReference type="HAMAP-Rule" id="MF_01894"/>
    </source>
</evidence>
<dbReference type="PANTHER" id="PTHR43977">
    <property type="entry name" value="STRUCTURAL MAINTENANCE OF CHROMOSOMES PROTEIN 3"/>
    <property type="match status" value="1"/>
</dbReference>
<sequence>MFLKRLDVAGFKSFADKISVDFVQGMTAVVGPNGSGKSNITDSIRWVLGEQSARSLRGAKMEDVIFAGSDTRKALNVAEVTLTLENSEQFLPIDYHEVSITRRVFRSGESEFFINNQHCRLKDIIDLFMDSGLGRESFSIIGQGRVEEVLSSKSDERRKIFEEAAGVLKYKLRKKKAELKLVETQDNLNRVSDILYEIESGLEPLKIQASMAKDYLEKKAELKNYDISLTVYEIEELHKKWEKLKLEHDHHKELSRTLSESIAKKESHIDEAQKNMTTLEQSLEELQTVLLNVSEELEKIQGRKQVLIERKKHASKTQDELEESTEHLEEQVAFLTKSKEEASQLLKTYEQNVHRLKKELSEKQSLFESYSEDLDGKLENLKSDYFEKAQKETALRNERQFLEKQIEQNSERQNRLKEANKELFSEHQKLEGEHKSLDGEVSAAKEEFDKAVNESLTLKRDVEALTEKYRKKESLLYQAYQYVEQTKSKRSMMEDMQDGYTGYFQGVKEVLKARESALTGIEGAVAELITVPKEVETALETALGGAMQHIVVSAEEQARKAIAYLKKRGSGRATFLPLSTIKGKSIPHSVIETMQGSPSFVGVARDLISYEQKYENIVSNLLGTVIVAKDLRGANELARLVSHRYRFVTLEGDVVNPGGSMSGGASKKNSSSLIARKRELEDLVAKLAEMEEKTGLLEEEVKELKTSLAQTEKQSVIQGEKVQTLKEEYDALNAKMSELLLTEKNTKRRLEMYNSDMTPLFEEQERFKQREAELRELLQAAEEDMKHLDEEIQLVTEQKNSEKSSKETVQGELTNLKIALAEASERLVYQREKVERAEQDLHSSSTALSKQKDQLSFLKEQMKEGFTSQHDLEDTLLARTNDKEETAKLISERRKQRTELQEELETFMAEQKELTRQQEQMMEALKDEEVQINRFDVELDQYLNMLREEYMLSFEAAKQQYPLTLSPEETRKKIRLIKLALDELGTVNIGAIEEYERVSERYTFLSEQKEDLVEAKDTLHQLIEEMDTEMKKRFSETFTSVREHFKEVFTKLFGGGRADLKLTDQEDLLNTGIDIVAQPPGKKLQNLALLSGGERSLTAIALLFAILKVRPVPFCVLDEVEAALDEANVQRFAKFIKTFSEKTQFIVITHRKGTMEEADVLYGVTMQESGVSKLVSVKLEEEKQYV</sequence>
<feature type="coiled-coil region" evidence="6">
    <location>
        <begin position="167"/>
        <end position="194"/>
    </location>
</feature>
<feature type="coiled-coil region" evidence="6">
    <location>
        <begin position="262"/>
        <end position="454"/>
    </location>
</feature>
<dbReference type="InterPro" id="IPR011890">
    <property type="entry name" value="SMC_prok"/>
</dbReference>
<dbReference type="Proteomes" id="UP000182762">
    <property type="component" value="Unassembled WGS sequence"/>
</dbReference>
<feature type="coiled-coil region" evidence="6">
    <location>
        <begin position="883"/>
        <end position="931"/>
    </location>
</feature>
<dbReference type="Pfam" id="PF06470">
    <property type="entry name" value="SMC_hinge"/>
    <property type="match status" value="1"/>
</dbReference>
<dbReference type="PIRSF" id="PIRSF005719">
    <property type="entry name" value="SMC"/>
    <property type="match status" value="1"/>
</dbReference>
<organism evidence="8 9">
    <name type="scientific">Priestia endophytica DSM 13796</name>
    <dbReference type="NCBI Taxonomy" id="1121089"/>
    <lineage>
        <taxon>Bacteria</taxon>
        <taxon>Bacillati</taxon>
        <taxon>Bacillota</taxon>
        <taxon>Bacilli</taxon>
        <taxon>Bacillales</taxon>
        <taxon>Bacillaceae</taxon>
        <taxon>Priestia</taxon>
    </lineage>
</organism>
<keyword evidence="9" id="KW-1185">Reference proteome</keyword>
<feature type="coiled-coil region" evidence="6">
    <location>
        <begin position="673"/>
        <end position="840"/>
    </location>
</feature>
<feature type="domain" description="SMC hinge" evidence="7">
    <location>
        <begin position="519"/>
        <end position="638"/>
    </location>
</feature>
<comment type="function">
    <text evidence="6">Required for chromosome condensation and partitioning.</text>
</comment>
<dbReference type="InterPro" id="IPR036277">
    <property type="entry name" value="SMC_hinge_sf"/>
</dbReference>
<dbReference type="RefSeq" id="WP_061801744.1">
    <property type="nucleotide sequence ID" value="NZ_FOXX01000001.1"/>
</dbReference>
<feature type="binding site" evidence="6">
    <location>
        <begin position="32"/>
        <end position="39"/>
    </location>
    <ligand>
        <name>ATP</name>
        <dbReference type="ChEBI" id="CHEBI:30616"/>
    </ligand>
</feature>
<dbReference type="CDD" id="cd03278">
    <property type="entry name" value="ABC_SMC_barmotin"/>
    <property type="match status" value="2"/>
</dbReference>
<comment type="similarity">
    <text evidence="6">Belongs to the SMC family.</text>
</comment>
<keyword evidence="4 6" id="KW-0175">Coiled coil</keyword>
<keyword evidence="2 6" id="KW-0547">Nucleotide-binding</keyword>
<keyword evidence="3 6" id="KW-0067">ATP-binding</keyword>
<keyword evidence="5 6" id="KW-0238">DNA-binding</keyword>
<dbReference type="EMBL" id="FOXX01000001">
    <property type="protein sequence ID" value="SFQ09138.1"/>
    <property type="molecule type" value="Genomic_DNA"/>
</dbReference>
<comment type="caution">
    <text evidence="8">The sequence shown here is derived from an EMBL/GenBank/DDBJ whole genome shotgun (WGS) entry which is preliminary data.</text>
</comment>
<gene>
    <name evidence="6" type="primary">smc</name>
    <name evidence="8" type="ORF">SAMN02745910_00195</name>
</gene>
<comment type="subunit">
    <text evidence="6">Homodimer.</text>
</comment>
<dbReference type="NCBIfam" id="TIGR02168">
    <property type="entry name" value="SMC_prok_B"/>
    <property type="match status" value="1"/>
</dbReference>
<evidence type="ECO:0000313" key="8">
    <source>
        <dbReference type="EMBL" id="SFQ09138.1"/>
    </source>
</evidence>
<feature type="coiled-coil region" evidence="6">
    <location>
        <begin position="1005"/>
        <end position="1032"/>
    </location>
</feature>
<evidence type="ECO:0000313" key="9">
    <source>
        <dbReference type="Proteomes" id="UP000182762"/>
    </source>
</evidence>
<evidence type="ECO:0000256" key="4">
    <source>
        <dbReference type="ARBA" id="ARBA00023054"/>
    </source>
</evidence>
<dbReference type="InterPro" id="IPR010935">
    <property type="entry name" value="SMC_hinge"/>
</dbReference>
<name>A0A1I5VNK3_9BACI</name>
<reference evidence="8 9" key="1">
    <citation type="submission" date="2016-10" db="EMBL/GenBank/DDBJ databases">
        <authorList>
            <person name="Varghese N."/>
            <person name="Submissions S."/>
        </authorList>
    </citation>
    <scope>NUCLEOTIDE SEQUENCE [LARGE SCALE GENOMIC DNA]</scope>
    <source>
        <strain evidence="8 9">DSM 13796</strain>
    </source>
</reference>
<evidence type="ECO:0000256" key="3">
    <source>
        <dbReference type="ARBA" id="ARBA00022840"/>
    </source>
</evidence>
<dbReference type="SUPFAM" id="SSF75553">
    <property type="entry name" value="Smc hinge domain"/>
    <property type="match status" value="1"/>
</dbReference>
<evidence type="ECO:0000259" key="7">
    <source>
        <dbReference type="SMART" id="SM00968"/>
    </source>
</evidence>
<evidence type="ECO:0000256" key="2">
    <source>
        <dbReference type="ARBA" id="ARBA00022741"/>
    </source>
</evidence>
<dbReference type="InterPro" id="IPR024704">
    <property type="entry name" value="SMC"/>
</dbReference>
<proteinExistence type="inferred from homology"/>
<dbReference type="SUPFAM" id="SSF52540">
    <property type="entry name" value="P-loop containing nucleoside triphosphate hydrolases"/>
    <property type="match status" value="1"/>
</dbReference>
<dbReference type="Gene3D" id="3.40.50.300">
    <property type="entry name" value="P-loop containing nucleotide triphosphate hydrolases"/>
    <property type="match status" value="2"/>
</dbReference>